<dbReference type="CDD" id="cd03046">
    <property type="entry name" value="GST_N_GTT1_like"/>
    <property type="match status" value="1"/>
</dbReference>
<dbReference type="Gene3D" id="1.20.1050.10">
    <property type="match status" value="1"/>
</dbReference>
<dbReference type="PROSITE" id="PS50404">
    <property type="entry name" value="GST_NTER"/>
    <property type="match status" value="1"/>
</dbReference>
<dbReference type="InterPro" id="IPR040079">
    <property type="entry name" value="Glutathione_S-Trfase"/>
</dbReference>
<dbReference type="SUPFAM" id="SSF52833">
    <property type="entry name" value="Thioredoxin-like"/>
    <property type="match status" value="1"/>
</dbReference>
<dbReference type="InterPro" id="IPR036249">
    <property type="entry name" value="Thioredoxin-like_sf"/>
</dbReference>
<evidence type="ECO:0000313" key="3">
    <source>
        <dbReference type="Proteomes" id="UP000621455"/>
    </source>
</evidence>
<comment type="caution">
    <text evidence="2">The sequence shown here is derived from an EMBL/GenBank/DDBJ whole genome shotgun (WGS) entry which is preliminary data.</text>
</comment>
<dbReference type="Gene3D" id="3.40.30.10">
    <property type="entry name" value="Glutaredoxin"/>
    <property type="match status" value="1"/>
</dbReference>
<keyword evidence="3" id="KW-1185">Reference proteome</keyword>
<dbReference type="SFLD" id="SFLDS00019">
    <property type="entry name" value="Glutathione_Transferase_(cytos"/>
    <property type="match status" value="1"/>
</dbReference>
<feature type="domain" description="GST N-terminal" evidence="1">
    <location>
        <begin position="7"/>
        <end position="86"/>
    </location>
</feature>
<dbReference type="SUPFAM" id="SSF47616">
    <property type="entry name" value="GST C-terminal domain-like"/>
    <property type="match status" value="1"/>
</dbReference>
<dbReference type="InterPro" id="IPR004045">
    <property type="entry name" value="Glutathione_S-Trfase_N"/>
</dbReference>
<dbReference type="PANTHER" id="PTHR44051">
    <property type="entry name" value="GLUTATHIONE S-TRANSFERASE-RELATED"/>
    <property type="match status" value="1"/>
</dbReference>
<dbReference type="PANTHER" id="PTHR44051:SF8">
    <property type="entry name" value="GLUTATHIONE S-TRANSFERASE GSTA"/>
    <property type="match status" value="1"/>
</dbReference>
<reference evidence="2 3" key="1">
    <citation type="submission" date="2019-10" db="EMBL/GenBank/DDBJ databases">
        <title>Taxonomy of Antarctic Massilia spp.: description of Massilia rubra sp. nov., Massilia aquatica sp. nov., Massilia mucilaginosa sp. nov., Massilia frigida sp. nov. isolated from streams, lakes and regoliths.</title>
        <authorList>
            <person name="Holochova P."/>
            <person name="Sedlacek I."/>
            <person name="Kralova S."/>
            <person name="Maslanova I."/>
            <person name="Busse H.-J."/>
            <person name="Stankova E."/>
            <person name="Vrbovska V."/>
            <person name="Kovarovic V."/>
            <person name="Bartak M."/>
            <person name="Svec P."/>
            <person name="Pantucek R."/>
        </authorList>
    </citation>
    <scope>NUCLEOTIDE SEQUENCE [LARGE SCALE GENOMIC DNA]</scope>
    <source>
        <strain evidence="2 3">CCM 8695</strain>
    </source>
</reference>
<proteinExistence type="predicted"/>
<evidence type="ECO:0000259" key="1">
    <source>
        <dbReference type="PROSITE" id="PS50404"/>
    </source>
</evidence>
<protein>
    <submittedName>
        <fullName evidence="2">Glutathione S-transferase family protein</fullName>
    </submittedName>
</protein>
<name>A0ABX0N051_9BURK</name>
<evidence type="ECO:0000313" key="2">
    <source>
        <dbReference type="EMBL" id="NHZ78586.1"/>
    </source>
</evidence>
<dbReference type="EMBL" id="WHJG01000003">
    <property type="protein sequence ID" value="NHZ78586.1"/>
    <property type="molecule type" value="Genomic_DNA"/>
</dbReference>
<sequence>MLTISAFQYVPPFAQGVVRDLRVRWALEEAGLLYETRLIGPADQQSPDYLALQPFGQVPMMQDGELTLFESGAIVLHIAQRSGALFPREEAGRARAATWMFAALNTVEVPIQQLAAIDLFFADEEWARLRRAGAVEEVHLRLKQLAVWLGEREYLDGAFSAGDLMMTTVLRILRHTTMVDDYPTLKAYQLRCEARPAFQKALRDQMAAFDKT</sequence>
<dbReference type="Pfam" id="PF02798">
    <property type="entry name" value="GST_N"/>
    <property type="match status" value="1"/>
</dbReference>
<dbReference type="RefSeq" id="WP_167085498.1">
    <property type="nucleotide sequence ID" value="NZ_WHJG01000003.1"/>
</dbReference>
<dbReference type="CDD" id="cd03207">
    <property type="entry name" value="GST_C_8"/>
    <property type="match status" value="1"/>
</dbReference>
<gene>
    <name evidence="2" type="ORF">F2P44_04715</name>
</gene>
<dbReference type="InterPro" id="IPR036282">
    <property type="entry name" value="Glutathione-S-Trfase_C_sf"/>
</dbReference>
<dbReference type="Proteomes" id="UP000621455">
    <property type="component" value="Unassembled WGS sequence"/>
</dbReference>
<accession>A0ABX0N051</accession>
<dbReference type="SFLD" id="SFLDG00358">
    <property type="entry name" value="Main_(cytGST)"/>
    <property type="match status" value="1"/>
</dbReference>
<organism evidence="2 3">
    <name type="scientific">Massilia frigida</name>
    <dbReference type="NCBI Taxonomy" id="2609281"/>
    <lineage>
        <taxon>Bacteria</taxon>
        <taxon>Pseudomonadati</taxon>
        <taxon>Pseudomonadota</taxon>
        <taxon>Betaproteobacteria</taxon>
        <taxon>Burkholderiales</taxon>
        <taxon>Oxalobacteraceae</taxon>
        <taxon>Telluria group</taxon>
        <taxon>Massilia</taxon>
    </lineage>
</organism>